<sequence length="550" mass="59665">MIPVAEKFFRAAVPVLALALATVLVLVLLHSGPGARAEQVLVDSGPVAVAGEAHWSGLWQSSHAGQRIASYRGIRYAEPPTGARRWRAPHLLDPVPGNTDASSFGAACMQTSYNTDWYEDVVRSFGGDPALAPRPETVSEDCLFLNIWAPDGARALPVMVFVHGGNNLGGWSHEPNYHGTELAAREVVVVSINYRLGVFGFFAHSQLRGEDPDGGPGNYGLLDQIAALQWVRQNIAGFGGDPARVTVFGESAGGAAIGYLMASPRARGLFRYAIRQSGAFDFYDGGDLAAEETYGAQFQRDLGAAGIAQMRALPAAQILAQAQQTYLGDHAAEDQRNFYPVRDGRVLPHLPRDAYRRPLNGQALLIGFNRDESLMYVGPSVRADDLTNWWQQYFTGAMPQIGALSPARPARNRMAELQDATWQDCSSAAVGELAARHSDMPVYLYRFDQLRGTMQDNPIGVYHGAELPYVFASHDAWLPTSTADRRTTEVMLGYWTNFAKTGNPNGDGLPHWPRFHGDGPAMLLSAEPGAGSWDPDGLCAQRTVASALNR</sequence>
<evidence type="ECO:0000256" key="1">
    <source>
        <dbReference type="ARBA" id="ARBA00005964"/>
    </source>
</evidence>
<dbReference type="EC" id="3.1.1.-" evidence="3"/>
<gene>
    <name evidence="5" type="ORF">JF535_10635</name>
</gene>
<dbReference type="RefSeq" id="WP_207001911.1">
    <property type="nucleotide sequence ID" value="NZ_JAEKJR010000002.1"/>
</dbReference>
<evidence type="ECO:0000259" key="4">
    <source>
        <dbReference type="Pfam" id="PF00135"/>
    </source>
</evidence>
<feature type="domain" description="Carboxylesterase type B" evidence="4">
    <location>
        <begin position="61"/>
        <end position="518"/>
    </location>
</feature>
<proteinExistence type="inferred from homology"/>
<evidence type="ECO:0000313" key="6">
    <source>
        <dbReference type="Proteomes" id="UP000664293"/>
    </source>
</evidence>
<keyword evidence="6" id="KW-1185">Reference proteome</keyword>
<dbReference type="InterPro" id="IPR029058">
    <property type="entry name" value="AB_hydrolase_fold"/>
</dbReference>
<evidence type="ECO:0000256" key="3">
    <source>
        <dbReference type="RuleBase" id="RU361235"/>
    </source>
</evidence>
<protein>
    <recommendedName>
        <fullName evidence="3">Carboxylic ester hydrolase</fullName>
        <ecNumber evidence="3">3.1.1.-</ecNumber>
    </recommendedName>
</protein>
<evidence type="ECO:0000256" key="2">
    <source>
        <dbReference type="ARBA" id="ARBA00022801"/>
    </source>
</evidence>
<comment type="similarity">
    <text evidence="1 3">Belongs to the type-B carboxylesterase/lipase family.</text>
</comment>
<dbReference type="InterPro" id="IPR019826">
    <property type="entry name" value="Carboxylesterase_B_AS"/>
</dbReference>
<dbReference type="Gene3D" id="3.40.50.1820">
    <property type="entry name" value="alpha/beta hydrolase"/>
    <property type="match status" value="1"/>
</dbReference>
<keyword evidence="2 3" id="KW-0378">Hydrolase</keyword>
<evidence type="ECO:0000313" key="5">
    <source>
        <dbReference type="EMBL" id="MBN8431305.1"/>
    </source>
</evidence>
<dbReference type="Proteomes" id="UP000664293">
    <property type="component" value="Unassembled WGS sequence"/>
</dbReference>
<accession>A0ABS3E7L4</accession>
<dbReference type="InterPro" id="IPR050309">
    <property type="entry name" value="Type-B_Carboxylest/Lipase"/>
</dbReference>
<reference evidence="5 6" key="1">
    <citation type="submission" date="2020-12" db="EMBL/GenBank/DDBJ databases">
        <title>Oil enriched cultivation method for isolating marine PHA-producing bacteria.</title>
        <authorList>
            <person name="Zheng W."/>
            <person name="Yu S."/>
            <person name="Huang Y."/>
        </authorList>
    </citation>
    <scope>NUCLEOTIDE SEQUENCE [LARGE SCALE GENOMIC DNA]</scope>
    <source>
        <strain evidence="5 6">SN0-2</strain>
    </source>
</reference>
<comment type="caution">
    <text evidence="5">The sequence shown here is derived from an EMBL/GenBank/DDBJ whole genome shotgun (WGS) entry which is preliminary data.</text>
</comment>
<dbReference type="EMBL" id="JAEKJR010000002">
    <property type="protein sequence ID" value="MBN8431305.1"/>
    <property type="molecule type" value="Genomic_DNA"/>
</dbReference>
<name>A0ABS3E7L4_9GAMM</name>
<dbReference type="PROSITE" id="PS00941">
    <property type="entry name" value="CARBOXYLESTERASE_B_2"/>
    <property type="match status" value="1"/>
</dbReference>
<dbReference type="PANTHER" id="PTHR11559">
    <property type="entry name" value="CARBOXYLESTERASE"/>
    <property type="match status" value="1"/>
</dbReference>
<dbReference type="PROSITE" id="PS00122">
    <property type="entry name" value="CARBOXYLESTERASE_B_1"/>
    <property type="match status" value="1"/>
</dbReference>
<dbReference type="InterPro" id="IPR002018">
    <property type="entry name" value="CarbesteraseB"/>
</dbReference>
<dbReference type="InterPro" id="IPR019819">
    <property type="entry name" value="Carboxylesterase_B_CS"/>
</dbReference>
<dbReference type="SUPFAM" id="SSF53474">
    <property type="entry name" value="alpha/beta-Hydrolases"/>
    <property type="match status" value="1"/>
</dbReference>
<organism evidence="5 6">
    <name type="scientific">Microbulbifer salipaludis</name>
    <dbReference type="NCBI Taxonomy" id="187980"/>
    <lineage>
        <taxon>Bacteria</taxon>
        <taxon>Pseudomonadati</taxon>
        <taxon>Pseudomonadota</taxon>
        <taxon>Gammaproteobacteria</taxon>
        <taxon>Cellvibrionales</taxon>
        <taxon>Microbulbiferaceae</taxon>
        <taxon>Microbulbifer</taxon>
    </lineage>
</organism>
<dbReference type="Pfam" id="PF00135">
    <property type="entry name" value="COesterase"/>
    <property type="match status" value="1"/>
</dbReference>